<gene>
    <name evidence="1" type="ORF">CLV43_108504</name>
</gene>
<proteinExistence type="predicted"/>
<organism evidence="1 2">
    <name type="scientific">Umezawaea tangerina</name>
    <dbReference type="NCBI Taxonomy" id="84725"/>
    <lineage>
        <taxon>Bacteria</taxon>
        <taxon>Bacillati</taxon>
        <taxon>Actinomycetota</taxon>
        <taxon>Actinomycetes</taxon>
        <taxon>Pseudonocardiales</taxon>
        <taxon>Pseudonocardiaceae</taxon>
        <taxon>Umezawaea</taxon>
    </lineage>
</organism>
<keyword evidence="2" id="KW-1185">Reference proteome</keyword>
<reference evidence="1 2" key="1">
    <citation type="submission" date="2018-03" db="EMBL/GenBank/DDBJ databases">
        <title>Genomic Encyclopedia of Archaeal and Bacterial Type Strains, Phase II (KMG-II): from individual species to whole genera.</title>
        <authorList>
            <person name="Goeker M."/>
        </authorList>
    </citation>
    <scope>NUCLEOTIDE SEQUENCE [LARGE SCALE GENOMIC DNA]</scope>
    <source>
        <strain evidence="1 2">DSM 44720</strain>
    </source>
</reference>
<sequence>MDVAVGEVADVLSGTRWVGVDEVERDSFFADPSLDHVPAVALFDAVVRAASTMLGRIDPDRISSRLRSVEARFPKPCGRGVPADLRLGFPDLRPGTSCVPFEVFQGTSVVCVGRLWMSHSDDDDDELLAPWIMSPGRRAGHGLLDKHTPWRVLIGPPRRTTEDYLVADMVGPSAPADAGVHPASLLMEAACQVATVVAKANGNGQKNSHFALSSIEMSLSAGESWESYPEMICHSWEVARRKVSASIALHVDGVPRGSLVIDGR</sequence>
<dbReference type="AlphaFoldDB" id="A0A2T0T0C5"/>
<name>A0A2T0T0C5_9PSEU</name>
<protein>
    <submittedName>
        <fullName evidence="1">Uncharacterized protein</fullName>
    </submittedName>
</protein>
<evidence type="ECO:0000313" key="2">
    <source>
        <dbReference type="Proteomes" id="UP000239494"/>
    </source>
</evidence>
<dbReference type="RefSeq" id="WP_146174935.1">
    <property type="nucleotide sequence ID" value="NZ_PVTF01000008.1"/>
</dbReference>
<dbReference type="OrthoDB" id="7838374at2"/>
<dbReference type="EMBL" id="PVTF01000008">
    <property type="protein sequence ID" value="PRY39104.1"/>
    <property type="molecule type" value="Genomic_DNA"/>
</dbReference>
<comment type="caution">
    <text evidence="1">The sequence shown here is derived from an EMBL/GenBank/DDBJ whole genome shotgun (WGS) entry which is preliminary data.</text>
</comment>
<accession>A0A2T0T0C5</accession>
<dbReference type="Proteomes" id="UP000239494">
    <property type="component" value="Unassembled WGS sequence"/>
</dbReference>
<evidence type="ECO:0000313" key="1">
    <source>
        <dbReference type="EMBL" id="PRY39104.1"/>
    </source>
</evidence>